<dbReference type="InterPro" id="IPR036291">
    <property type="entry name" value="NAD(P)-bd_dom_sf"/>
</dbReference>
<dbReference type="SUPFAM" id="SSF51735">
    <property type="entry name" value="NAD(P)-binding Rossmann-fold domains"/>
    <property type="match status" value="1"/>
</dbReference>
<comment type="similarity">
    <text evidence="1 3">Belongs to the short-chain dehydrogenases/reductases (SDR) family.</text>
</comment>
<evidence type="ECO:0000256" key="2">
    <source>
        <dbReference type="ARBA" id="ARBA00022857"/>
    </source>
</evidence>
<evidence type="ECO:0000313" key="4">
    <source>
        <dbReference type="EMBL" id="KAJ7751759.1"/>
    </source>
</evidence>
<dbReference type="GO" id="GO:0016491">
    <property type="term" value="F:oxidoreductase activity"/>
    <property type="evidence" value="ECO:0007669"/>
    <property type="project" value="TreeGrafter"/>
</dbReference>
<dbReference type="PROSITE" id="PS00061">
    <property type="entry name" value="ADH_SHORT"/>
    <property type="match status" value="1"/>
</dbReference>
<reference evidence="4" key="1">
    <citation type="submission" date="2023-03" db="EMBL/GenBank/DDBJ databases">
        <title>Massive genome expansion in bonnet fungi (Mycena s.s.) driven by repeated elements and novel gene families across ecological guilds.</title>
        <authorList>
            <consortium name="Lawrence Berkeley National Laboratory"/>
            <person name="Harder C.B."/>
            <person name="Miyauchi S."/>
            <person name="Viragh M."/>
            <person name="Kuo A."/>
            <person name="Thoen E."/>
            <person name="Andreopoulos B."/>
            <person name="Lu D."/>
            <person name="Skrede I."/>
            <person name="Drula E."/>
            <person name="Henrissat B."/>
            <person name="Morin E."/>
            <person name="Kohler A."/>
            <person name="Barry K."/>
            <person name="LaButti K."/>
            <person name="Morin E."/>
            <person name="Salamov A."/>
            <person name="Lipzen A."/>
            <person name="Mereny Z."/>
            <person name="Hegedus B."/>
            <person name="Baldrian P."/>
            <person name="Stursova M."/>
            <person name="Weitz H."/>
            <person name="Taylor A."/>
            <person name="Grigoriev I.V."/>
            <person name="Nagy L.G."/>
            <person name="Martin F."/>
            <person name="Kauserud H."/>
        </authorList>
    </citation>
    <scope>NUCLEOTIDE SEQUENCE</scope>
    <source>
        <strain evidence="4">CBHHK188m</strain>
    </source>
</reference>
<evidence type="ECO:0000256" key="1">
    <source>
        <dbReference type="ARBA" id="ARBA00006484"/>
    </source>
</evidence>
<dbReference type="InterPro" id="IPR002347">
    <property type="entry name" value="SDR_fam"/>
</dbReference>
<dbReference type="InterPro" id="IPR051468">
    <property type="entry name" value="Fungal_SecMetab_SDRs"/>
</dbReference>
<name>A0AAD7N9S8_9AGAR</name>
<dbReference type="EMBL" id="JARJLG010000077">
    <property type="protein sequence ID" value="KAJ7751759.1"/>
    <property type="molecule type" value="Genomic_DNA"/>
</dbReference>
<dbReference type="InterPro" id="IPR020904">
    <property type="entry name" value="Sc_DH/Rdtase_CS"/>
</dbReference>
<dbReference type="PANTHER" id="PTHR43544:SF36">
    <property type="entry name" value="CHAIN OXIDOREDUCTASE (CSGA), PUTATIVE (AFU_ORTHOLOGUE AFUA_4G00910)-RELATED"/>
    <property type="match status" value="1"/>
</dbReference>
<dbReference type="Pfam" id="PF00106">
    <property type="entry name" value="adh_short"/>
    <property type="match status" value="1"/>
</dbReference>
<dbReference type="PANTHER" id="PTHR43544">
    <property type="entry name" value="SHORT-CHAIN DEHYDROGENASE/REDUCTASE"/>
    <property type="match status" value="1"/>
</dbReference>
<dbReference type="AlphaFoldDB" id="A0AAD7N9S8"/>
<accession>A0AAD7N9S8</accession>
<keyword evidence="5" id="KW-1185">Reference proteome</keyword>
<evidence type="ECO:0000256" key="3">
    <source>
        <dbReference type="RuleBase" id="RU000363"/>
    </source>
</evidence>
<gene>
    <name evidence="4" type="ORF">DFH07DRAFT_774665</name>
</gene>
<protein>
    <submittedName>
        <fullName evidence="4">Short-chain dehydrogenase/reductase SDR</fullName>
    </submittedName>
</protein>
<dbReference type="PRINTS" id="PR00081">
    <property type="entry name" value="GDHRDH"/>
</dbReference>
<sequence>MVRTILITGASQGSLEMAAGEEALSKFAAAVHASSTVVPVQLDITDAASIAAAHTFITDFLKARGIAGLDVLVNNAGISTEDFKETYGVNVFGTVAVTTAMRPLLVNGGAILNISSRLSLIASYTKGPLPPILPPYASSKAAINMLTVTWAMQEEAAGSGPRLTIGLGPTTGYNRTQGTNYIGTGDPADGCKVIVAAALETGGRTGILLNKNGVFEW</sequence>
<dbReference type="Gene3D" id="3.40.50.720">
    <property type="entry name" value="NAD(P)-binding Rossmann-like Domain"/>
    <property type="match status" value="1"/>
</dbReference>
<dbReference type="GO" id="GO:0005737">
    <property type="term" value="C:cytoplasm"/>
    <property type="evidence" value="ECO:0007669"/>
    <property type="project" value="TreeGrafter"/>
</dbReference>
<comment type="caution">
    <text evidence="4">The sequence shown here is derived from an EMBL/GenBank/DDBJ whole genome shotgun (WGS) entry which is preliminary data.</text>
</comment>
<evidence type="ECO:0000313" key="5">
    <source>
        <dbReference type="Proteomes" id="UP001215280"/>
    </source>
</evidence>
<dbReference type="Proteomes" id="UP001215280">
    <property type="component" value="Unassembled WGS sequence"/>
</dbReference>
<dbReference type="PRINTS" id="PR00080">
    <property type="entry name" value="SDRFAMILY"/>
</dbReference>
<proteinExistence type="inferred from homology"/>
<organism evidence="4 5">
    <name type="scientific">Mycena maculata</name>
    <dbReference type="NCBI Taxonomy" id="230809"/>
    <lineage>
        <taxon>Eukaryota</taxon>
        <taxon>Fungi</taxon>
        <taxon>Dikarya</taxon>
        <taxon>Basidiomycota</taxon>
        <taxon>Agaricomycotina</taxon>
        <taxon>Agaricomycetes</taxon>
        <taxon>Agaricomycetidae</taxon>
        <taxon>Agaricales</taxon>
        <taxon>Marasmiineae</taxon>
        <taxon>Mycenaceae</taxon>
        <taxon>Mycena</taxon>
    </lineage>
</organism>
<keyword evidence="2" id="KW-0521">NADP</keyword>